<gene>
    <name evidence="12" type="primary">cox3</name>
</gene>
<evidence type="ECO:0000256" key="4">
    <source>
        <dbReference type="ARBA" id="ARBA00015944"/>
    </source>
</evidence>
<evidence type="ECO:0000256" key="1">
    <source>
        <dbReference type="ARBA" id="ARBA00004141"/>
    </source>
</evidence>
<protein>
    <recommendedName>
        <fullName evidence="4 9">Cytochrome c oxidase subunit 3</fullName>
    </recommendedName>
</protein>
<feature type="transmembrane region" description="Helical" evidence="10">
    <location>
        <begin position="192"/>
        <end position="218"/>
    </location>
</feature>
<dbReference type="InterPro" id="IPR033945">
    <property type="entry name" value="Cyt_c_oxase_su3_dom"/>
</dbReference>
<comment type="function">
    <text evidence="9">Component of the cytochrome c oxidase, the last enzyme in the mitochondrial electron transport chain which drives oxidative phosphorylation. The respiratory chain contains 3 multisubunit complexes succinate dehydrogenase (complex II, CII), ubiquinol-cytochrome c oxidoreductase (cytochrome b-c1 complex, complex III, CIII) and cytochrome c oxidase (complex IV, CIV), that cooperate to transfer electrons derived from NADH and succinate to molecular oxygen, creating an electrochemical gradient over the inner membrane that drives transmembrane transport and the ATP synthase. Cytochrome c oxidase is the component of the respiratory chain that catalyzes the reduction of oxygen to water. Electrons originating from reduced cytochrome c in the intermembrane space (IMS) are transferred via the dinuclear copper A center (CU(A)) of subunit 2 and heme A of subunit 1 to the active site in subunit 1, a binuclear center (BNC) formed by heme A3 and copper B (CU(B)). The BNC reduces molecular oxygen to 2 water molecules using 4 electrons from cytochrome c in the IMS and 4 protons from the mitochondrial matrix.</text>
</comment>
<sequence>MAPHMNHPYHLVEKSPWPVVTSFGVFFLMSGLVKWFHTFNFNLVLISLISLVLCSYQWWRDICREGTLQGLHTIKVMSGLRYGMILFIVSEIFFFFSFFWAFFHSSLNATVEIGLMWPPSGIEPFNPFKIPLLNTIILLVSGVSVTWAHNAMLQGLHSQSVQAMVITIGLGIYFTLLQAFEYLEASFSISDSVYGTVFFVATGFHGLHVIVGSIFLSVNLLRIAMGQFSSYHHFGLEAAIWYWHFVDVVWLFLFVFIYWWGS</sequence>
<evidence type="ECO:0000256" key="9">
    <source>
        <dbReference type="RuleBase" id="RU003375"/>
    </source>
</evidence>
<keyword evidence="7 10" id="KW-1133">Transmembrane helix</keyword>
<dbReference type="FunFam" id="1.10.287.70:FF:000082">
    <property type="entry name" value="Cytochrome c oxidase subunit 3"/>
    <property type="match status" value="1"/>
</dbReference>
<dbReference type="FunFam" id="1.20.120.80:FF:000002">
    <property type="entry name" value="Cytochrome c oxidase subunit 3"/>
    <property type="match status" value="1"/>
</dbReference>
<evidence type="ECO:0000256" key="2">
    <source>
        <dbReference type="ARBA" id="ARBA00010581"/>
    </source>
</evidence>
<geneLocation type="mitochondrion" evidence="12"/>
<keyword evidence="5 9" id="KW-0812">Transmembrane</keyword>
<dbReference type="InterPro" id="IPR024791">
    <property type="entry name" value="Cyt_c/ubiquinol_Oxase_su3"/>
</dbReference>
<dbReference type="Gene3D" id="1.10.287.70">
    <property type="match status" value="1"/>
</dbReference>
<organism evidence="12">
    <name type="scientific">Metacrangonyx sp. n. DJ2019</name>
    <dbReference type="NCBI Taxonomy" id="2606684"/>
    <lineage>
        <taxon>Eukaryota</taxon>
        <taxon>Metazoa</taxon>
        <taxon>Ecdysozoa</taxon>
        <taxon>Arthropoda</taxon>
        <taxon>Crustacea</taxon>
        <taxon>Multicrustacea</taxon>
        <taxon>Malacostraca</taxon>
        <taxon>Eumalacostraca</taxon>
        <taxon>Peracarida</taxon>
        <taxon>Amphipoda</taxon>
        <taxon>Senticaudata</taxon>
        <taxon>Hadziida</taxon>
        <taxon>Hadzioidea</taxon>
        <taxon>Metacrangonyctidae</taxon>
        <taxon>Metacrangonyx</taxon>
    </lineage>
</organism>
<feature type="domain" description="Heme-copper oxidase subunit III family profile" evidence="11">
    <location>
        <begin position="5"/>
        <end position="262"/>
    </location>
</feature>
<dbReference type="PANTHER" id="PTHR11403:SF7">
    <property type="entry name" value="CYTOCHROME C OXIDASE SUBUNIT 3"/>
    <property type="match status" value="1"/>
</dbReference>
<dbReference type="GO" id="GO:0031967">
    <property type="term" value="C:organelle envelope"/>
    <property type="evidence" value="ECO:0007669"/>
    <property type="project" value="UniProtKB-ARBA"/>
</dbReference>
<feature type="transmembrane region" description="Helical" evidence="10">
    <location>
        <begin position="80"/>
        <end position="103"/>
    </location>
</feature>
<evidence type="ECO:0000256" key="5">
    <source>
        <dbReference type="ARBA" id="ARBA00022692"/>
    </source>
</evidence>
<dbReference type="PROSITE" id="PS50253">
    <property type="entry name" value="COX3"/>
    <property type="match status" value="1"/>
</dbReference>
<dbReference type="CDD" id="cd01665">
    <property type="entry name" value="Cyt_c_Oxidase_III"/>
    <property type="match status" value="1"/>
</dbReference>
<dbReference type="EMBL" id="MN124287">
    <property type="protein sequence ID" value="QEJ81957.1"/>
    <property type="molecule type" value="Genomic_DNA"/>
</dbReference>
<name>A0A5C0PZM3_9CRUS</name>
<dbReference type="GO" id="GO:0006123">
    <property type="term" value="P:mitochondrial electron transport, cytochrome c to oxygen"/>
    <property type="evidence" value="ECO:0007669"/>
    <property type="project" value="UniProtKB-ARBA"/>
</dbReference>
<accession>A0A5C0PZM3</accession>
<evidence type="ECO:0000256" key="10">
    <source>
        <dbReference type="SAM" id="Phobius"/>
    </source>
</evidence>
<comment type="subunit">
    <text evidence="3">Component of the cytochrome c oxidase (complex IV, CIV), a multisubunit enzyme composed of a catalytic core of 3 subunits and several supernumerary subunits. The complex exists as a monomer or a dimer and forms supercomplexes (SCs) in the inner mitochondrial membrane with ubiquinol-cytochrome c oxidoreductase (cytochrome b-c1 complex, complex III, CIII).</text>
</comment>
<dbReference type="Gene3D" id="1.20.120.80">
    <property type="entry name" value="Cytochrome c oxidase, subunit III, four-helix bundle"/>
    <property type="match status" value="1"/>
</dbReference>
<dbReference type="GO" id="GO:0004129">
    <property type="term" value="F:cytochrome-c oxidase activity"/>
    <property type="evidence" value="ECO:0007669"/>
    <property type="project" value="InterPro"/>
</dbReference>
<evidence type="ECO:0000256" key="8">
    <source>
        <dbReference type="ARBA" id="ARBA00023136"/>
    </source>
</evidence>
<proteinExistence type="inferred from homology"/>
<feature type="transmembrane region" description="Helical" evidence="10">
    <location>
        <begin position="130"/>
        <end position="149"/>
    </location>
</feature>
<dbReference type="InterPro" id="IPR035973">
    <property type="entry name" value="Cyt_c_oxidase_su3-like_sf"/>
</dbReference>
<dbReference type="PANTHER" id="PTHR11403">
    <property type="entry name" value="CYTOCHROME C OXIDASE SUBUNIT III"/>
    <property type="match status" value="1"/>
</dbReference>
<evidence type="ECO:0000256" key="7">
    <source>
        <dbReference type="ARBA" id="ARBA00022989"/>
    </source>
</evidence>
<comment type="similarity">
    <text evidence="2 9">Belongs to the cytochrome c oxidase subunit 3 family.</text>
</comment>
<evidence type="ECO:0000256" key="6">
    <source>
        <dbReference type="ARBA" id="ARBA00022967"/>
    </source>
</evidence>
<dbReference type="Pfam" id="PF00510">
    <property type="entry name" value="COX3"/>
    <property type="match status" value="1"/>
</dbReference>
<dbReference type="GO" id="GO:0005739">
    <property type="term" value="C:mitochondrion"/>
    <property type="evidence" value="ECO:0007669"/>
    <property type="project" value="TreeGrafter"/>
</dbReference>
<comment type="subcellular location">
    <subcellularLocation>
        <location evidence="1">Membrane</location>
        <topology evidence="1">Multi-pass membrane protein</topology>
    </subcellularLocation>
</comment>
<dbReference type="InterPro" id="IPR000298">
    <property type="entry name" value="Cyt_c_oxidase-like_su3"/>
</dbReference>
<keyword evidence="8 10" id="KW-0472">Membrane</keyword>
<evidence type="ECO:0000313" key="12">
    <source>
        <dbReference type="EMBL" id="QEJ81957.1"/>
    </source>
</evidence>
<feature type="transmembrane region" description="Helical" evidence="10">
    <location>
        <begin position="239"/>
        <end position="260"/>
    </location>
</feature>
<dbReference type="SUPFAM" id="SSF81452">
    <property type="entry name" value="Cytochrome c oxidase subunit III-like"/>
    <property type="match status" value="1"/>
</dbReference>
<evidence type="ECO:0000256" key="3">
    <source>
        <dbReference type="ARBA" id="ARBA00011164"/>
    </source>
</evidence>
<feature type="transmembrane region" description="Helical" evidence="10">
    <location>
        <begin position="161"/>
        <end position="180"/>
    </location>
</feature>
<dbReference type="GO" id="GO:0031090">
    <property type="term" value="C:organelle membrane"/>
    <property type="evidence" value="ECO:0007669"/>
    <property type="project" value="UniProtKB-ARBA"/>
</dbReference>
<reference evidence="12" key="1">
    <citation type="journal article" date="2019" name="Mol. Phylogenet. Evol.">
        <title>The age and diversification of metacrangonyctid subterranean amphipod crustaceans revisited.</title>
        <authorList>
            <person name="Pons J."/>
            <person name="Jurado-Rivera J.A."/>
            <person name="Jaume D."/>
            <person name="Vonk R."/>
            <person name="Bauza-Ribot M.M."/>
            <person name="Juan C."/>
        </authorList>
    </citation>
    <scope>NUCLEOTIDE SEQUENCE</scope>
</reference>
<keyword evidence="6" id="KW-1278">Translocase</keyword>
<evidence type="ECO:0000259" key="11">
    <source>
        <dbReference type="PROSITE" id="PS50253"/>
    </source>
</evidence>
<dbReference type="InterPro" id="IPR013833">
    <property type="entry name" value="Cyt_c_oxidase_su3_a-hlx"/>
</dbReference>
<keyword evidence="9 12" id="KW-0496">Mitochondrion</keyword>
<dbReference type="AlphaFoldDB" id="A0A5C0PZM3"/>
<feature type="transmembrane region" description="Helical" evidence="10">
    <location>
        <begin position="39"/>
        <end position="59"/>
    </location>
</feature>
<dbReference type="GO" id="GO:0045277">
    <property type="term" value="C:respiratory chain complex IV"/>
    <property type="evidence" value="ECO:0007669"/>
    <property type="project" value="UniProtKB-ARBA"/>
</dbReference>